<dbReference type="EMBL" id="KZ819339">
    <property type="protein sequence ID" value="PWN17967.1"/>
    <property type="molecule type" value="Genomic_DNA"/>
</dbReference>
<keyword evidence="1" id="KW-0677">Repeat</keyword>
<dbReference type="SUPFAM" id="SSF48371">
    <property type="entry name" value="ARM repeat"/>
    <property type="match status" value="1"/>
</dbReference>
<feature type="region of interest" description="Disordered" evidence="3">
    <location>
        <begin position="1"/>
        <end position="427"/>
    </location>
</feature>
<evidence type="ECO:0000313" key="4">
    <source>
        <dbReference type="EMBL" id="PWN17967.1"/>
    </source>
</evidence>
<keyword evidence="5" id="KW-1185">Reference proteome</keyword>
<evidence type="ECO:0000256" key="1">
    <source>
        <dbReference type="ARBA" id="ARBA00022737"/>
    </source>
</evidence>
<feature type="compositionally biased region" description="Low complexity" evidence="3">
    <location>
        <begin position="311"/>
        <end position="327"/>
    </location>
</feature>
<feature type="compositionally biased region" description="Polar residues" evidence="3">
    <location>
        <begin position="185"/>
        <end position="194"/>
    </location>
</feature>
<dbReference type="InterPro" id="IPR051023">
    <property type="entry name" value="PP2A_Regulatory_Subunit_A"/>
</dbReference>
<dbReference type="InterPro" id="IPR016024">
    <property type="entry name" value="ARM-type_fold"/>
</dbReference>
<feature type="compositionally biased region" description="Low complexity" evidence="3">
    <location>
        <begin position="370"/>
        <end position="396"/>
    </location>
</feature>
<feature type="compositionally biased region" description="Polar residues" evidence="3">
    <location>
        <begin position="114"/>
        <end position="123"/>
    </location>
</feature>
<dbReference type="RefSeq" id="XP_025345127.1">
    <property type="nucleotide sequence ID" value="XM_025493434.1"/>
</dbReference>
<feature type="region of interest" description="Disordered" evidence="3">
    <location>
        <begin position="440"/>
        <end position="713"/>
    </location>
</feature>
<dbReference type="PANTHER" id="PTHR10648:SF1">
    <property type="entry name" value="SERINE_THREONINE-PROTEIN PHOSPHATASE 4 REGULATORY SUBUNIT 1"/>
    <property type="match status" value="1"/>
</dbReference>
<feature type="region of interest" description="Disordered" evidence="3">
    <location>
        <begin position="1707"/>
        <end position="1935"/>
    </location>
</feature>
<feature type="compositionally biased region" description="Low complexity" evidence="3">
    <location>
        <begin position="1775"/>
        <end position="1784"/>
    </location>
</feature>
<feature type="compositionally biased region" description="Low complexity" evidence="3">
    <location>
        <begin position="1829"/>
        <end position="1864"/>
    </location>
</feature>
<feature type="compositionally biased region" description="Basic and acidic residues" evidence="3">
    <location>
        <begin position="1"/>
        <end position="10"/>
    </location>
</feature>
<evidence type="ECO:0000313" key="5">
    <source>
        <dbReference type="Proteomes" id="UP000245942"/>
    </source>
</evidence>
<dbReference type="PROSITE" id="PS50077">
    <property type="entry name" value="HEAT_REPEAT"/>
    <property type="match status" value="1"/>
</dbReference>
<feature type="region of interest" description="Disordered" evidence="3">
    <location>
        <begin position="1637"/>
        <end position="1660"/>
    </location>
</feature>
<dbReference type="OrthoDB" id="9986677at2759"/>
<dbReference type="STRING" id="1684307.A0A316TXI0"/>
<feature type="compositionally biased region" description="Acidic residues" evidence="3">
    <location>
        <begin position="1032"/>
        <end position="1048"/>
    </location>
</feature>
<feature type="compositionally biased region" description="Polar residues" evidence="3">
    <location>
        <begin position="512"/>
        <end position="532"/>
    </location>
</feature>
<dbReference type="InterPro" id="IPR011989">
    <property type="entry name" value="ARM-like"/>
</dbReference>
<dbReference type="GO" id="GO:0019888">
    <property type="term" value="F:protein phosphatase regulator activity"/>
    <property type="evidence" value="ECO:0007669"/>
    <property type="project" value="TreeGrafter"/>
</dbReference>
<reference evidence="4 5" key="1">
    <citation type="journal article" date="2018" name="Mol. Biol. Evol.">
        <title>Broad Genomic Sampling Reveals a Smut Pathogenic Ancestry of the Fungal Clade Ustilaginomycotina.</title>
        <authorList>
            <person name="Kijpornyongpan T."/>
            <person name="Mondo S.J."/>
            <person name="Barry K."/>
            <person name="Sandor L."/>
            <person name="Lee J."/>
            <person name="Lipzen A."/>
            <person name="Pangilinan J."/>
            <person name="LaButti K."/>
            <person name="Hainaut M."/>
            <person name="Henrissat B."/>
            <person name="Grigoriev I.V."/>
            <person name="Spatafora J.W."/>
            <person name="Aime M.C."/>
        </authorList>
    </citation>
    <scope>NUCLEOTIDE SEQUENCE [LARGE SCALE GENOMIC DNA]</scope>
    <source>
        <strain evidence="4 5">MCA 4718</strain>
    </source>
</reference>
<feature type="compositionally biased region" description="Acidic residues" evidence="3">
    <location>
        <begin position="1708"/>
        <end position="1719"/>
    </location>
</feature>
<feature type="compositionally biased region" description="Basic and acidic residues" evidence="3">
    <location>
        <begin position="627"/>
        <end position="640"/>
    </location>
</feature>
<accession>A0A316TXI0</accession>
<dbReference type="Gene3D" id="1.25.10.10">
    <property type="entry name" value="Leucine-rich Repeat Variant"/>
    <property type="match status" value="2"/>
</dbReference>
<feature type="repeat" description="HEAT" evidence="2">
    <location>
        <begin position="1146"/>
        <end position="1184"/>
    </location>
</feature>
<feature type="compositionally biased region" description="Polar residues" evidence="3">
    <location>
        <begin position="702"/>
        <end position="711"/>
    </location>
</feature>
<feature type="compositionally biased region" description="Acidic residues" evidence="3">
    <location>
        <begin position="547"/>
        <end position="556"/>
    </location>
</feature>
<dbReference type="GO" id="GO:0005737">
    <property type="term" value="C:cytoplasm"/>
    <property type="evidence" value="ECO:0007669"/>
    <property type="project" value="TreeGrafter"/>
</dbReference>
<feature type="compositionally biased region" description="Acidic residues" evidence="3">
    <location>
        <begin position="597"/>
        <end position="610"/>
    </location>
</feature>
<feature type="compositionally biased region" description="Polar residues" evidence="3">
    <location>
        <begin position="443"/>
        <end position="461"/>
    </location>
</feature>
<evidence type="ECO:0000256" key="2">
    <source>
        <dbReference type="PROSITE-ProRule" id="PRU00103"/>
    </source>
</evidence>
<sequence length="1935" mass="204193">MTGVQEDSHVSEGAPSASASSSLPSTTSTTLDFHSGQASQHSSQPSASSHEGSPSTSQVLPIRHPAPLRAADVEAQPPTPTISASSGKHHHHQRSRSVNLSPTIPGAPFAGNMGSFSWESPATRQRAASPLHNTTSAASRATPMSRPASHPGPVPVGSSSASSSSSSSSHSADAPYSRSPESKRNSFSPSNQQVMGPASWDSLNRRSSSPARGYGIPLSPRLQAFGSNRGRRPSSGGSGSGRGGNVAVSNRPSSPVPLPSSPRAGHLPIPAGPDPEHPFDSVWPSEGGHSPLASPRGRDAASNWASGTMGGPSDRSNSRSPSRLPNGTLGGRRSPFDRQARSSGSSSSGSPTQSKGIPFGLEGLVHRRSLSGSASLGSSPSSSSSASPPAFAGLLSHPPHNQRDGPFDAAQPAPAPPLTSLKGQSDAAVLPSELSPIFKVISPSKSTSQVDSQNAHAQGTPTGEDPPDLDQDFSDDKQAPSPVRRPSSDYDSSGSSAPIFRTSSPFLPRPQTPKTGASPSSPANLGSVSPPKTRSFIGMPPRSGYDLSDDPDDVGSEDGASVSSGKDSASNADDDDDRDMEDTEADMEGQRDGHSDAEDEAFSADEEDTASCEKRRAAAADQLGGGEGHDGGHGSTDRDGNQTTPSFAERPAMPPKRPSLSRSSAVPTPPESPSMASGGMMQYFRDPSVKSEGMPWEGSHDANLQSTSEAAQESLGDIAADEVDLAQRDGNDALLDGVDIHGNGTMGDMSQGAPTPDQPNADAATAALSAEMEQPEESLSTLERIFLFAKSEMTYHRVIVSRSLPAWIREVELSEAVEYVIPLLNGLATDEPDVCTAFAAEVHHVMWYFYRNCPLAELESQDAAADMIGADESGSREMAIRPRIPVGIFTPLLCALLLNQNSVVASTAQSSVVSFFQLLHARESSGEGVDAETSADDIVVPHAEGRDGEPVAYDNYSFGPKSKETIIDELLEHVALAMGKSHSGHEEQLSEPQQPGGENGGESHAGTSDAAGANTADGASSSPIPFKVNAAEEGDSSWDAEMQDESQAADDWRKGGSPFDSSSPMFSAYGKVDVDEEAAVGRMASVSLLGALSAEDAVSAEIVITRFVDEIVSFKDDPAFYVRKEAAVALGPLSRYLSDEDVERRLLPAFDIFCEDKIWHVRQAACSSLPAIFKKITGDLRRRRVVALLRAFSNDVSRNVRTAALEVIGEAIYLFHGEEEGVPEELVRFFLNEPFDGPHSSEDHATTEGHGEERSPSPGSGSFLFADFGFAAALNGNNNGTMHSRKDSHWGSNFMGIQGGDPERPLIMAYNFPAVVLTLGGAAWPRLRQAHGDLCADPSSKVRQCLGASLHELGKLIGAEGTENDLLPVLHRYLTTEEDPDVKASALENTHVILAHLPRDTAIRHLSALRDMWSTSFAYDWRLREGLALQVPMLADHFVLEDEEGSLMSIMQVALSDPVSAVRDAGVKAVPSLYKNFAEHDQTIADGVLGMLADMGESSSYRERVGFLLAARALVESRIQRSSFQLIVLPRLISLGSDPVVDVRMALTRAVHLMCTLDELYASEQSRSPELVELLRKLVTDSSTLVRDTIVDLFDSEDPIRNAEPQAGMQGRRELILGPAEGGPHRPEPAVSMWEQEGGNAQQSSGGPFSMDEDEHDDEQREGMVNGLVRLSNTDDEDNGDDADVVHMSEHDIDSDQEMVNIEADSSMFDDDDDEDDDGPFGMQHAQHHPYEGFGPAHGQQERAEGSNEDTGADDSYGSQEEAPHHLLSVGGGSPSPSYAAAVAQGGSGSTPLGLSMNGYAEGMDPEAYSLTSPERTRTGGSGPAAEQGGVASSFGSSVSTNSGSPQSNRTSGSSSDPTSSSSDGSDDLVNERNASSKPVDPFLSFVSGALGPPSTLKQSQVQAQEKRNGDSIGGDAEEESVNVAAGGDEEETSQ</sequence>
<organism evidence="4 5">
    <name type="scientific">Pseudomicrostroma glucosiphilum</name>
    <dbReference type="NCBI Taxonomy" id="1684307"/>
    <lineage>
        <taxon>Eukaryota</taxon>
        <taxon>Fungi</taxon>
        <taxon>Dikarya</taxon>
        <taxon>Basidiomycota</taxon>
        <taxon>Ustilaginomycotina</taxon>
        <taxon>Exobasidiomycetes</taxon>
        <taxon>Microstromatales</taxon>
        <taxon>Microstromatales incertae sedis</taxon>
        <taxon>Pseudomicrostroma</taxon>
    </lineage>
</organism>
<dbReference type="InterPro" id="IPR021133">
    <property type="entry name" value="HEAT_type_2"/>
</dbReference>
<protein>
    <submittedName>
        <fullName evidence="4">ARM repeat-containing protein</fullName>
    </submittedName>
</protein>
<feature type="compositionally biased region" description="Basic and acidic residues" evidence="3">
    <location>
        <begin position="1239"/>
        <end position="1255"/>
    </location>
</feature>
<feature type="region of interest" description="Disordered" evidence="3">
    <location>
        <begin position="1238"/>
        <end position="1258"/>
    </location>
</feature>
<name>A0A316TXI0_9BASI</name>
<gene>
    <name evidence="4" type="ORF">BCV69DRAFT_285564</name>
</gene>
<dbReference type="GeneID" id="37015168"/>
<feature type="region of interest" description="Disordered" evidence="3">
    <location>
        <begin position="980"/>
        <end position="1059"/>
    </location>
</feature>
<dbReference type="PANTHER" id="PTHR10648">
    <property type="entry name" value="SERINE/THREONINE-PROTEIN PHOSPHATASE PP2A 65 KDA REGULATORY SUBUNIT"/>
    <property type="match status" value="1"/>
</dbReference>
<feature type="compositionally biased region" description="Low complexity" evidence="3">
    <location>
        <begin position="14"/>
        <end position="57"/>
    </location>
</feature>
<dbReference type="Proteomes" id="UP000245942">
    <property type="component" value="Unassembled WGS sequence"/>
</dbReference>
<feature type="compositionally biased region" description="Polar residues" evidence="3">
    <location>
        <begin position="201"/>
        <end position="210"/>
    </location>
</feature>
<feature type="compositionally biased region" description="Low complexity" evidence="3">
    <location>
        <begin position="147"/>
        <end position="171"/>
    </location>
</feature>
<proteinExistence type="predicted"/>
<evidence type="ECO:0000256" key="3">
    <source>
        <dbReference type="SAM" id="MobiDB-lite"/>
    </source>
</evidence>
<feature type="compositionally biased region" description="Acidic residues" evidence="3">
    <location>
        <begin position="572"/>
        <end position="587"/>
    </location>
</feature>